<dbReference type="PANTHER" id="PTHR33375:SF1">
    <property type="entry name" value="CHROMOSOME-PARTITIONING PROTEIN PARB-RELATED"/>
    <property type="match status" value="1"/>
</dbReference>
<dbReference type="Pfam" id="PF02195">
    <property type="entry name" value="ParB_N"/>
    <property type="match status" value="1"/>
</dbReference>
<organism evidence="3 4">
    <name type="scientific">Manganibacter manganicus</name>
    <dbReference type="NCBI Taxonomy" id="1873176"/>
    <lineage>
        <taxon>Bacteria</taxon>
        <taxon>Pseudomonadati</taxon>
        <taxon>Pseudomonadota</taxon>
        <taxon>Alphaproteobacteria</taxon>
        <taxon>Hyphomicrobiales</taxon>
        <taxon>Phyllobacteriaceae</taxon>
        <taxon>Manganibacter</taxon>
    </lineage>
</organism>
<gene>
    <name evidence="3" type="ORF">BFN67_18300</name>
</gene>
<protein>
    <submittedName>
        <fullName evidence="3">Plasmid partitioning protein RepB</fullName>
    </submittedName>
</protein>
<dbReference type="Gene3D" id="1.10.10.2830">
    <property type="match status" value="1"/>
</dbReference>
<evidence type="ECO:0000313" key="4">
    <source>
        <dbReference type="Proteomes" id="UP000191905"/>
    </source>
</evidence>
<dbReference type="InterPro" id="IPR003115">
    <property type="entry name" value="ParB_N"/>
</dbReference>
<feature type="domain" description="ParB-like N-terminal" evidence="2">
    <location>
        <begin position="63"/>
        <end position="156"/>
    </location>
</feature>
<keyword evidence="4" id="KW-1185">Reference proteome</keyword>
<dbReference type="NCBIfam" id="TIGR00180">
    <property type="entry name" value="parB_part"/>
    <property type="match status" value="1"/>
</dbReference>
<dbReference type="STRING" id="1873176.BFN67_18300"/>
<dbReference type="EMBL" id="MDET01000016">
    <property type="protein sequence ID" value="OQM75390.1"/>
    <property type="molecule type" value="Genomic_DNA"/>
</dbReference>
<dbReference type="InterPro" id="IPR050336">
    <property type="entry name" value="Chromosome_partition/occlusion"/>
</dbReference>
<dbReference type="RefSeq" id="WP_080919798.1">
    <property type="nucleotide sequence ID" value="NZ_MDET01000016.1"/>
</dbReference>
<dbReference type="PANTHER" id="PTHR33375">
    <property type="entry name" value="CHROMOSOME-PARTITIONING PROTEIN PARB-RELATED"/>
    <property type="match status" value="1"/>
</dbReference>
<dbReference type="InterPro" id="IPR036086">
    <property type="entry name" value="ParB/Sulfiredoxin_sf"/>
</dbReference>
<dbReference type="SUPFAM" id="SSF110849">
    <property type="entry name" value="ParB/Sulfiredoxin"/>
    <property type="match status" value="1"/>
</dbReference>
<dbReference type="Proteomes" id="UP000191905">
    <property type="component" value="Unassembled WGS sequence"/>
</dbReference>
<dbReference type="NCBIfam" id="TIGR03454">
    <property type="entry name" value="partition_RepB"/>
    <property type="match status" value="1"/>
</dbReference>
<dbReference type="GO" id="GO:0005694">
    <property type="term" value="C:chromosome"/>
    <property type="evidence" value="ECO:0007669"/>
    <property type="project" value="TreeGrafter"/>
</dbReference>
<comment type="similarity">
    <text evidence="1">Belongs to the ParB family.</text>
</comment>
<dbReference type="SUPFAM" id="SSF109709">
    <property type="entry name" value="KorB DNA-binding domain-like"/>
    <property type="match status" value="1"/>
</dbReference>
<dbReference type="SMART" id="SM00470">
    <property type="entry name" value="ParB"/>
    <property type="match status" value="1"/>
</dbReference>
<dbReference type="AlphaFoldDB" id="A0A1V8RQB5"/>
<dbReference type="GO" id="GO:0007059">
    <property type="term" value="P:chromosome segregation"/>
    <property type="evidence" value="ECO:0007669"/>
    <property type="project" value="TreeGrafter"/>
</dbReference>
<dbReference type="CDD" id="cd16405">
    <property type="entry name" value="RepB_like_N"/>
    <property type="match status" value="1"/>
</dbReference>
<evidence type="ECO:0000256" key="1">
    <source>
        <dbReference type="ARBA" id="ARBA00006295"/>
    </source>
</evidence>
<dbReference type="InterPro" id="IPR037972">
    <property type="entry name" value="RepB_N"/>
</dbReference>
<dbReference type="InterPro" id="IPR017819">
    <property type="entry name" value="Plasmid_partition_RepB"/>
</dbReference>
<dbReference type="Pfam" id="PF07506">
    <property type="entry name" value="RepB"/>
    <property type="match status" value="1"/>
</dbReference>
<name>A0A1V8RQB5_9HYPH</name>
<dbReference type="InterPro" id="IPR004437">
    <property type="entry name" value="ParB/RepB/Spo0J"/>
</dbReference>
<dbReference type="Gene3D" id="3.90.1530.30">
    <property type="match status" value="1"/>
</dbReference>
<comment type="caution">
    <text evidence="3">The sequence shown here is derived from an EMBL/GenBank/DDBJ whole genome shotgun (WGS) entry which is preliminary data.</text>
</comment>
<dbReference type="OrthoDB" id="7908920at2"/>
<evidence type="ECO:0000313" key="3">
    <source>
        <dbReference type="EMBL" id="OQM75390.1"/>
    </source>
</evidence>
<sequence length="341" mass="37320">MSRKDSKGMFAAVLGQLGTEEAETVAAVRSTSPHLMKVAAGVRQMQERSELAERLLKDGEQIVELDPDDVLPSTIHDRFEGAYDAAAIAEIVESMRERGQIVPGLVRPAPGRPGSFQIVYGRRRLAAAQRLGIKFKATVRELTDEQAVVFQGEENSARQDLSYIEKCSFALAQQNAGYKRETICASLATGKSHVSEMIKVASSIDGEVVQLIGAAPAIGRGRWEDFARRYVIKGNASKAKDFIKRGKFLEASSDDRFNLLFSALPEDGVSLETGKSVEEKPKQNTWAPEDKSVSVRLKDNGKTATLAVGSTDGLRFASFITEQLDDLYQAFRLSESKQTGD</sequence>
<dbReference type="InterPro" id="IPR011111">
    <property type="entry name" value="Plasmid_RepB"/>
</dbReference>
<accession>A0A1V8RQB5</accession>
<proteinExistence type="inferred from homology"/>
<dbReference type="GO" id="GO:0003677">
    <property type="term" value="F:DNA binding"/>
    <property type="evidence" value="ECO:0007669"/>
    <property type="project" value="InterPro"/>
</dbReference>
<evidence type="ECO:0000259" key="2">
    <source>
        <dbReference type="SMART" id="SM00470"/>
    </source>
</evidence>
<reference evidence="3 4" key="1">
    <citation type="journal article" date="2016" name="Int. J. Syst. Evol. Microbiol.">
        <title>Pseudaminobacter manganicus sp. nov., isolated from sludge of a manganese mine.</title>
        <authorList>
            <person name="Li J."/>
            <person name="Huang J."/>
            <person name="Liao S."/>
            <person name="Wang G."/>
        </authorList>
    </citation>
    <scope>NUCLEOTIDE SEQUENCE [LARGE SCALE GENOMIC DNA]</scope>
    <source>
        <strain evidence="3 4">JH-7</strain>
    </source>
</reference>